<name>A0A2S6I7P6_9BACT</name>
<feature type="domain" description="Secretion system C-terminal sorting" evidence="1">
    <location>
        <begin position="443"/>
        <end position="519"/>
    </location>
</feature>
<dbReference type="RefSeq" id="WP_104418115.1">
    <property type="nucleotide sequence ID" value="NZ_PTJC01000005.1"/>
</dbReference>
<dbReference type="Pfam" id="PF18962">
    <property type="entry name" value="Por_Secre_tail"/>
    <property type="match status" value="1"/>
</dbReference>
<reference evidence="2 3" key="1">
    <citation type="submission" date="2018-02" db="EMBL/GenBank/DDBJ databases">
        <title>Genomic Encyclopedia of Archaeal and Bacterial Type Strains, Phase II (KMG-II): from individual species to whole genera.</title>
        <authorList>
            <person name="Goeker M."/>
        </authorList>
    </citation>
    <scope>NUCLEOTIDE SEQUENCE [LARGE SCALE GENOMIC DNA]</scope>
    <source>
        <strain evidence="2 3">DSM 29526</strain>
    </source>
</reference>
<sequence>MKRRNFLQGAAALTIPALMPITGARGGVNRFTNLIAPDSDRVLVIIHLFGGNDGLNTVIPIDQYDTLHSVRKQFTIDESKVLKLTDKVALHPSMTDMQSLFKDDRLKVVQSVGYPNPVRSHFRSTDIWTSGSSSEVFEPTGWIGRYLETQYPGFPVGYPTTGQPDPPAISIGDVSHSTCEGHAGNLAQTVLNPTNTQQLNELMTMSLPDDRYGNELEFIRTTMTQTNAYNQVIEKAARKGKNAVEYASAGNHLASQLQKVARMIAGGLKTKVYTVYMSGFDTHAQQVLNDTTNGKHAHLLRELSSAIGDFQRDLRAQGLEERVMGLTFSEFGRRIRPNASMGTDHGDAGPMFLFGSCINGGVLGKNVEVHKDVGQSDGVPMQFDFRDVYGSILVDWFNVMPSQVRDLLHEDFQYVPVADTCNDKLNSASAGETTDDGWFIGQIFPNPAREEVRITLESPKPGSMRYSLFDGAGRLVLVNEIKVTGRQELLLFNRPSRLPSGIYVLRMATDTGSSLTRKILFE</sequence>
<protein>
    <submittedName>
        <fullName evidence="2">Putative secreted protein (Por secretion system target)</fullName>
    </submittedName>
</protein>
<dbReference type="Proteomes" id="UP000237662">
    <property type="component" value="Unassembled WGS sequence"/>
</dbReference>
<dbReference type="OrthoDB" id="9779968at2"/>
<dbReference type="PANTHER" id="PTHR43737">
    <property type="entry name" value="BLL7424 PROTEIN"/>
    <property type="match status" value="1"/>
</dbReference>
<dbReference type="Pfam" id="PF07394">
    <property type="entry name" value="DUF1501"/>
    <property type="match status" value="1"/>
</dbReference>
<comment type="caution">
    <text evidence="2">The sequence shown here is derived from an EMBL/GenBank/DDBJ whole genome shotgun (WGS) entry which is preliminary data.</text>
</comment>
<organism evidence="2 3">
    <name type="scientific">Neolewinella xylanilytica</name>
    <dbReference type="NCBI Taxonomy" id="1514080"/>
    <lineage>
        <taxon>Bacteria</taxon>
        <taxon>Pseudomonadati</taxon>
        <taxon>Bacteroidota</taxon>
        <taxon>Saprospiria</taxon>
        <taxon>Saprospirales</taxon>
        <taxon>Lewinellaceae</taxon>
        <taxon>Neolewinella</taxon>
    </lineage>
</organism>
<evidence type="ECO:0000313" key="2">
    <source>
        <dbReference type="EMBL" id="PPK87517.1"/>
    </source>
</evidence>
<dbReference type="EMBL" id="PTJC01000005">
    <property type="protein sequence ID" value="PPK87517.1"/>
    <property type="molecule type" value="Genomic_DNA"/>
</dbReference>
<dbReference type="InterPro" id="IPR010869">
    <property type="entry name" value="DUF1501"/>
</dbReference>
<dbReference type="NCBIfam" id="TIGR04183">
    <property type="entry name" value="Por_Secre_tail"/>
    <property type="match status" value="1"/>
</dbReference>
<accession>A0A2S6I7P6</accession>
<evidence type="ECO:0000313" key="3">
    <source>
        <dbReference type="Proteomes" id="UP000237662"/>
    </source>
</evidence>
<dbReference type="AlphaFoldDB" id="A0A2S6I7P6"/>
<dbReference type="PANTHER" id="PTHR43737:SF1">
    <property type="entry name" value="DUF1501 DOMAIN-CONTAINING PROTEIN"/>
    <property type="match status" value="1"/>
</dbReference>
<proteinExistence type="predicted"/>
<evidence type="ECO:0000259" key="1">
    <source>
        <dbReference type="Pfam" id="PF18962"/>
    </source>
</evidence>
<keyword evidence="3" id="KW-1185">Reference proteome</keyword>
<gene>
    <name evidence="2" type="ORF">CLV84_0460</name>
</gene>
<dbReference type="InterPro" id="IPR026444">
    <property type="entry name" value="Secre_tail"/>
</dbReference>